<feature type="non-terminal residue" evidence="2">
    <location>
        <position position="1"/>
    </location>
</feature>
<sequence>NGSAMMCKQIQAAPRVATDLRARGPWIPVVTSGPGLGHPPPPSTAHHPLCSFTTPAAISIYRTELQNKPRGRKHQSTIDAQVGRSRTRAADPPLGALPGDLLLLSSTQLTKSAAWTEPVLDELRMP</sequence>
<comment type="caution">
    <text evidence="2">The sequence shown here is derived from an EMBL/GenBank/DDBJ whole genome shotgun (WGS) entry which is preliminary data.</text>
</comment>
<feature type="region of interest" description="Disordered" evidence="1">
    <location>
        <begin position="64"/>
        <end position="93"/>
    </location>
</feature>
<evidence type="ECO:0000313" key="3">
    <source>
        <dbReference type="Proteomes" id="UP000663827"/>
    </source>
</evidence>
<dbReference type="EMBL" id="CAJNJQ010002509">
    <property type="protein sequence ID" value="CAE7178353.1"/>
    <property type="molecule type" value="Genomic_DNA"/>
</dbReference>
<evidence type="ECO:0000313" key="2">
    <source>
        <dbReference type="EMBL" id="CAE7178353.1"/>
    </source>
</evidence>
<reference evidence="2" key="1">
    <citation type="submission" date="2021-01" db="EMBL/GenBank/DDBJ databases">
        <authorList>
            <person name="Kaushik A."/>
        </authorList>
    </citation>
    <scope>NUCLEOTIDE SEQUENCE</scope>
    <source>
        <strain evidence="2">AG5</strain>
    </source>
</reference>
<gene>
    <name evidence="2" type="ORF">RDB_LOCUS114151</name>
</gene>
<organism evidence="2 3">
    <name type="scientific">Rhizoctonia solani</name>
    <dbReference type="NCBI Taxonomy" id="456999"/>
    <lineage>
        <taxon>Eukaryota</taxon>
        <taxon>Fungi</taxon>
        <taxon>Dikarya</taxon>
        <taxon>Basidiomycota</taxon>
        <taxon>Agaricomycotina</taxon>
        <taxon>Agaricomycetes</taxon>
        <taxon>Cantharellales</taxon>
        <taxon>Ceratobasidiaceae</taxon>
        <taxon>Rhizoctonia</taxon>
    </lineage>
</organism>
<dbReference type="Proteomes" id="UP000663827">
    <property type="component" value="Unassembled WGS sequence"/>
</dbReference>
<dbReference type="AlphaFoldDB" id="A0A8H3E1M3"/>
<evidence type="ECO:0000256" key="1">
    <source>
        <dbReference type="SAM" id="MobiDB-lite"/>
    </source>
</evidence>
<name>A0A8H3E1M3_9AGAM</name>
<accession>A0A8H3E1M3</accession>
<protein>
    <submittedName>
        <fullName evidence="2">Uncharacterized protein</fullName>
    </submittedName>
</protein>
<proteinExistence type="predicted"/>